<keyword evidence="6" id="KW-1185">Reference proteome</keyword>
<keyword evidence="3" id="KW-0812">Transmembrane</keyword>
<evidence type="ECO:0000256" key="3">
    <source>
        <dbReference type="SAM" id="Phobius"/>
    </source>
</evidence>
<accession>A0A089L326</accession>
<dbReference type="EMBL" id="CP009285">
    <property type="protein sequence ID" value="AIQ55861.1"/>
    <property type="molecule type" value="Genomic_DNA"/>
</dbReference>
<feature type="transmembrane region" description="Helical" evidence="3">
    <location>
        <begin position="188"/>
        <end position="209"/>
    </location>
</feature>
<reference evidence="5" key="1">
    <citation type="submission" date="2014-08" db="EMBL/GenBank/DDBJ databases">
        <title>Comparative genomics of the Paenibacillus odorifer group.</title>
        <authorList>
            <person name="den Bakker H.C."/>
            <person name="Tsai Y.-C.Y.-C."/>
            <person name="Martin N."/>
            <person name="Korlach J."/>
            <person name="Wiedmann M."/>
        </authorList>
    </citation>
    <scope>NUCLEOTIDE SEQUENCE [LARGE SCALE GENOMIC DNA]</scope>
    <source>
        <strain evidence="5">DSM 13188</strain>
    </source>
</reference>
<evidence type="ECO:0000256" key="1">
    <source>
        <dbReference type="SAM" id="Coils"/>
    </source>
</evidence>
<evidence type="ECO:0000256" key="2">
    <source>
        <dbReference type="SAM" id="MobiDB-lite"/>
    </source>
</evidence>
<keyword evidence="1" id="KW-0175">Coiled coil</keyword>
<gene>
    <name evidence="5" type="ORF">PBOR_01930</name>
</gene>
<evidence type="ECO:0000313" key="6">
    <source>
        <dbReference type="Proteomes" id="UP000029518"/>
    </source>
</evidence>
<dbReference type="Gene3D" id="3.10.310.50">
    <property type="match status" value="1"/>
</dbReference>
<sequence length="754" mass="80841">MQIPGVYAADIPVQQGVVTDEAGLLTAQEAEAITRIAATDRYTLHVLTVDSLGGTDPASYSDEVYDSWKLKTRDILLLIAYEDQQTEINFDNPGLQNSLNIWSQNLGGSSGSAAITKLLETYFNPYARDGDFAGGISAVIKELQAVGSGSGSAAGGTTGSGSGGTAGGVTGGSGGAAGAGSGSGGLSLLPLAAIIVGAALVAFLLYVVITGMRRRSGLAKQQELLSDLLVRANRALESLQPFQGIVQGKTGEMVEGISKRLTSQLVEISALQTTGQGALPPFYRLAALKAATEQLQQTEGNFRTSLEAEEKNIAVISDADRNVKQRITELKKDAPELDGQLQQAAQETGYPLEEIAEDLQELAAETAKADQLELFDPIAAQDITEEAQERQEQIERDLQDVDAFDDKLKAFPGVLAATRSRIAGLIEQNSLHNMKVKPYDSLEQASAAAGSLEAPLRSGDMDEVRRIGAALDALLAEAVAMTERQAMIRQSNRTDLETVRSKWGSLTQRRNELQNKLTEAEKQFARQHLDSLEKTLEEKGAALRQGAGEVPQIETWTSDARGEYENARSGLDRLLALQDETEGKFSNIDSSLNSLYERLDSLRRLFTEGQSRVDAAQSLLHSRGIAAQSRFQLSLLPEYAELEQRLSARPYNLDELEATGRSYASQISSFVEEANRLVRQKEEAERAARLAMMQEQQRREQARKRMSSGPPSSGGFGGGRSSGGSSWGGGGRSSGGSSWGGGKSGRNSSGGSKW</sequence>
<organism evidence="5 6">
    <name type="scientific">Paenibacillus borealis</name>
    <dbReference type="NCBI Taxonomy" id="160799"/>
    <lineage>
        <taxon>Bacteria</taxon>
        <taxon>Bacillati</taxon>
        <taxon>Bacillota</taxon>
        <taxon>Bacilli</taxon>
        <taxon>Bacillales</taxon>
        <taxon>Paenibacillaceae</taxon>
        <taxon>Paenibacillus</taxon>
    </lineage>
</organism>
<keyword evidence="3" id="KW-1133">Transmembrane helix</keyword>
<name>A0A089L326_PAEBO</name>
<dbReference type="KEGG" id="pbd:PBOR_01930"/>
<dbReference type="Proteomes" id="UP000029518">
    <property type="component" value="Chromosome"/>
</dbReference>
<evidence type="ECO:0000259" key="4">
    <source>
        <dbReference type="Pfam" id="PF04536"/>
    </source>
</evidence>
<feature type="coiled-coil region" evidence="1">
    <location>
        <begin position="327"/>
        <end position="400"/>
    </location>
</feature>
<proteinExistence type="predicted"/>
<protein>
    <recommendedName>
        <fullName evidence="4">TPM domain-containing protein</fullName>
    </recommendedName>
</protein>
<keyword evidence="3" id="KW-0472">Membrane</keyword>
<feature type="region of interest" description="Disordered" evidence="2">
    <location>
        <begin position="690"/>
        <end position="754"/>
    </location>
</feature>
<feature type="compositionally biased region" description="Gly residues" evidence="2">
    <location>
        <begin position="712"/>
        <end position="744"/>
    </location>
</feature>
<dbReference type="Pfam" id="PF04536">
    <property type="entry name" value="TPM_phosphatase"/>
    <property type="match status" value="1"/>
</dbReference>
<dbReference type="HOGENOM" id="CLU_361249_0_0_9"/>
<feature type="compositionally biased region" description="Low complexity" evidence="2">
    <location>
        <begin position="745"/>
        <end position="754"/>
    </location>
</feature>
<feature type="domain" description="TPM" evidence="4">
    <location>
        <begin position="18"/>
        <end position="145"/>
    </location>
</feature>
<dbReference type="InterPro" id="IPR007621">
    <property type="entry name" value="TPM_dom"/>
</dbReference>
<evidence type="ECO:0000313" key="5">
    <source>
        <dbReference type="EMBL" id="AIQ55861.1"/>
    </source>
</evidence>
<dbReference type="AlphaFoldDB" id="A0A089L326"/>
<feature type="coiled-coil region" evidence="1">
    <location>
        <begin position="503"/>
        <end position="535"/>
    </location>
</feature>